<name>I0YXY1_COCSC</name>
<reference evidence="2 3" key="1">
    <citation type="journal article" date="2012" name="Genome Biol.">
        <title>The genome of the polar eukaryotic microalga coccomyxa subellipsoidea reveals traits of cold adaptation.</title>
        <authorList>
            <person name="Blanc G."/>
            <person name="Agarkova I."/>
            <person name="Grimwood J."/>
            <person name="Kuo A."/>
            <person name="Brueggeman A."/>
            <person name="Dunigan D."/>
            <person name="Gurnon J."/>
            <person name="Ladunga I."/>
            <person name="Lindquist E."/>
            <person name="Lucas S."/>
            <person name="Pangilinan J."/>
            <person name="Proschold T."/>
            <person name="Salamov A."/>
            <person name="Schmutz J."/>
            <person name="Weeks D."/>
            <person name="Yamada T."/>
            <person name="Claverie J.M."/>
            <person name="Grigoriev I."/>
            <person name="Van Etten J."/>
            <person name="Lomsadze A."/>
            <person name="Borodovsky M."/>
        </authorList>
    </citation>
    <scope>NUCLEOTIDE SEQUENCE [LARGE SCALE GENOMIC DNA]</scope>
    <source>
        <strain evidence="2 3">C-169</strain>
    </source>
</reference>
<dbReference type="RefSeq" id="XP_005647794.1">
    <property type="nucleotide sequence ID" value="XM_005647737.1"/>
</dbReference>
<protein>
    <submittedName>
        <fullName evidence="2">Uncharacterized protein</fullName>
    </submittedName>
</protein>
<keyword evidence="3" id="KW-1185">Reference proteome</keyword>
<organism evidence="2 3">
    <name type="scientific">Coccomyxa subellipsoidea (strain C-169)</name>
    <name type="common">Green microalga</name>
    <dbReference type="NCBI Taxonomy" id="574566"/>
    <lineage>
        <taxon>Eukaryota</taxon>
        <taxon>Viridiplantae</taxon>
        <taxon>Chlorophyta</taxon>
        <taxon>core chlorophytes</taxon>
        <taxon>Trebouxiophyceae</taxon>
        <taxon>Trebouxiophyceae incertae sedis</taxon>
        <taxon>Coccomyxaceae</taxon>
        <taxon>Coccomyxa</taxon>
        <taxon>Coccomyxa subellipsoidea</taxon>
    </lineage>
</organism>
<dbReference type="Proteomes" id="UP000007264">
    <property type="component" value="Unassembled WGS sequence"/>
</dbReference>
<dbReference type="EMBL" id="AGSI01000008">
    <property type="protein sequence ID" value="EIE23250.1"/>
    <property type="molecule type" value="Genomic_DNA"/>
</dbReference>
<dbReference type="eggNOG" id="ENOG502S9JW">
    <property type="taxonomic scope" value="Eukaryota"/>
</dbReference>
<evidence type="ECO:0000313" key="2">
    <source>
        <dbReference type="EMBL" id="EIE23250.1"/>
    </source>
</evidence>
<feature type="region of interest" description="Disordered" evidence="1">
    <location>
        <begin position="1"/>
        <end position="125"/>
    </location>
</feature>
<proteinExistence type="predicted"/>
<dbReference type="AlphaFoldDB" id="I0YXY1"/>
<evidence type="ECO:0000313" key="3">
    <source>
        <dbReference type="Proteomes" id="UP000007264"/>
    </source>
</evidence>
<sequence length="334" mass="36463">MFSTLGNGSRRVRESLLDNVDPADPKPSDDEPVEEPSTQPASTRGPEATSNNGWGNGTQNGTRESSAEPGTRSGTSGWDSSSKATDDNGWSGKAEEEAQSGRAARAAGDGQGEAGEGAWEEEDSPDIVELRPEEVALMLPATPTAEQIQHCSGDSAVLWQRLGISLLVTLATLKVSALAAGSLTFPLWYPSLQATLRNRNVRAKFRHVGLWRAAVVDLEVDVKVEQRFRAPRDRGPVGAQSRVLRLLVGDGSGARSELSVPYHQRYDAIRVGEPAEVLVLSKRRTFETFKALKEVYLPECGVWVSDYPYLNREAFLDVSLEVERERQQEMAETV</sequence>
<accession>I0YXY1</accession>
<feature type="compositionally biased region" description="Polar residues" evidence="1">
    <location>
        <begin position="72"/>
        <end position="83"/>
    </location>
</feature>
<dbReference type="KEGG" id="csl:COCSUDRAFT_63606"/>
<comment type="caution">
    <text evidence="2">The sequence shown here is derived from an EMBL/GenBank/DDBJ whole genome shotgun (WGS) entry which is preliminary data.</text>
</comment>
<feature type="compositionally biased region" description="Low complexity" evidence="1">
    <location>
        <begin position="49"/>
        <end position="62"/>
    </location>
</feature>
<dbReference type="GeneID" id="17041238"/>
<gene>
    <name evidence="2" type="ORF">COCSUDRAFT_63606</name>
</gene>
<dbReference type="OrthoDB" id="191206at2759"/>
<dbReference type="STRING" id="574566.I0YXY1"/>
<evidence type="ECO:0000256" key="1">
    <source>
        <dbReference type="SAM" id="MobiDB-lite"/>
    </source>
</evidence>